<organism evidence="1 2">
    <name type="scientific">Puccinia striiformis f. sp. tritici</name>
    <dbReference type="NCBI Taxonomy" id="168172"/>
    <lineage>
        <taxon>Eukaryota</taxon>
        <taxon>Fungi</taxon>
        <taxon>Dikarya</taxon>
        <taxon>Basidiomycota</taxon>
        <taxon>Pucciniomycotina</taxon>
        <taxon>Pucciniomycetes</taxon>
        <taxon>Pucciniales</taxon>
        <taxon>Pucciniaceae</taxon>
        <taxon>Puccinia</taxon>
    </lineage>
</organism>
<evidence type="ECO:0000313" key="2">
    <source>
        <dbReference type="Proteomes" id="UP001060170"/>
    </source>
</evidence>
<reference evidence="2" key="2">
    <citation type="journal article" date="2018" name="Mol. Plant Microbe Interact.">
        <title>Genome sequence resources for the wheat stripe rust pathogen (Puccinia striiformis f. sp. tritici) and the barley stripe rust pathogen (Puccinia striiformis f. sp. hordei).</title>
        <authorList>
            <person name="Xia C."/>
            <person name="Wang M."/>
            <person name="Yin C."/>
            <person name="Cornejo O.E."/>
            <person name="Hulbert S.H."/>
            <person name="Chen X."/>
        </authorList>
    </citation>
    <scope>NUCLEOTIDE SEQUENCE [LARGE SCALE GENOMIC DNA]</scope>
    <source>
        <strain evidence="2">93-210</strain>
    </source>
</reference>
<protein>
    <submittedName>
        <fullName evidence="1">Uncharacterized protein</fullName>
    </submittedName>
</protein>
<reference evidence="2" key="1">
    <citation type="journal article" date="2018" name="BMC Genomics">
        <title>Genomic insights into host adaptation between the wheat stripe rust pathogen (Puccinia striiformis f. sp. tritici) and the barley stripe rust pathogen (Puccinia striiformis f. sp. hordei).</title>
        <authorList>
            <person name="Xia C."/>
            <person name="Wang M."/>
            <person name="Yin C."/>
            <person name="Cornejo O.E."/>
            <person name="Hulbert S.H."/>
            <person name="Chen X."/>
        </authorList>
    </citation>
    <scope>NUCLEOTIDE SEQUENCE [LARGE SCALE GENOMIC DNA]</scope>
    <source>
        <strain evidence="2">93-210</strain>
    </source>
</reference>
<dbReference type="Proteomes" id="UP001060170">
    <property type="component" value="Chromosome 4"/>
</dbReference>
<gene>
    <name evidence="1" type="ORF">MJO28_004076</name>
</gene>
<comment type="caution">
    <text evidence="1">The sequence shown here is derived from an EMBL/GenBank/DDBJ whole genome shotgun (WGS) entry which is preliminary data.</text>
</comment>
<reference evidence="1 2" key="3">
    <citation type="journal article" date="2022" name="Microbiol. Spectr.">
        <title>Folding features and dynamics of 3D genome architecture in plant fungal pathogens.</title>
        <authorList>
            <person name="Xia C."/>
        </authorList>
    </citation>
    <scope>NUCLEOTIDE SEQUENCE [LARGE SCALE GENOMIC DNA]</scope>
    <source>
        <strain evidence="1 2">93-210</strain>
    </source>
</reference>
<accession>A0ACC0ENE6</accession>
<sequence>MVIRGEEGVAMGSLATDPVCEHIYSASDKCLRNLWTTYWSQAKPWRLDQVHKPLSADPDDSND</sequence>
<keyword evidence="2" id="KW-1185">Reference proteome</keyword>
<evidence type="ECO:0000313" key="1">
    <source>
        <dbReference type="EMBL" id="KAI7956981.1"/>
    </source>
</evidence>
<name>A0ACC0ENE6_9BASI</name>
<dbReference type="EMBL" id="CM045868">
    <property type="protein sequence ID" value="KAI7956981.1"/>
    <property type="molecule type" value="Genomic_DNA"/>
</dbReference>
<proteinExistence type="predicted"/>